<accession>A0ABV2IIR6</accession>
<dbReference type="Proteomes" id="UP001549164">
    <property type="component" value="Unassembled WGS sequence"/>
</dbReference>
<proteinExistence type="predicted"/>
<sequence length="58" mass="6106">MGLVSGFVGSAEDQLTGPFVLVHETRSIPAARSQLLSVFAHAGNDRSSGAPLLRLNEQ</sequence>
<protein>
    <submittedName>
        <fullName evidence="1">Uncharacterized protein</fullName>
    </submittedName>
</protein>
<keyword evidence="2" id="KW-1185">Reference proteome</keyword>
<gene>
    <name evidence="1" type="ORF">ABID12_004069</name>
</gene>
<name>A0ABV2IIR6_9HYPH</name>
<evidence type="ECO:0000313" key="1">
    <source>
        <dbReference type="EMBL" id="MET3602102.1"/>
    </source>
</evidence>
<comment type="caution">
    <text evidence="1">The sequence shown here is derived from an EMBL/GenBank/DDBJ whole genome shotgun (WGS) entry which is preliminary data.</text>
</comment>
<organism evidence="1 2">
    <name type="scientific">Martelella mangrovi</name>
    <dbReference type="NCBI Taxonomy" id="1397477"/>
    <lineage>
        <taxon>Bacteria</taxon>
        <taxon>Pseudomonadati</taxon>
        <taxon>Pseudomonadota</taxon>
        <taxon>Alphaproteobacteria</taxon>
        <taxon>Hyphomicrobiales</taxon>
        <taxon>Aurantimonadaceae</taxon>
        <taxon>Martelella</taxon>
    </lineage>
</organism>
<dbReference type="EMBL" id="JBEPLY010000021">
    <property type="protein sequence ID" value="MET3602102.1"/>
    <property type="molecule type" value="Genomic_DNA"/>
</dbReference>
<evidence type="ECO:0000313" key="2">
    <source>
        <dbReference type="Proteomes" id="UP001549164"/>
    </source>
</evidence>
<reference evidence="1 2" key="1">
    <citation type="submission" date="2024-06" db="EMBL/GenBank/DDBJ databases">
        <title>Genomic Encyclopedia of Type Strains, Phase IV (KMG-IV): sequencing the most valuable type-strain genomes for metagenomic binning, comparative biology and taxonomic classification.</title>
        <authorList>
            <person name="Goeker M."/>
        </authorList>
    </citation>
    <scope>NUCLEOTIDE SEQUENCE [LARGE SCALE GENOMIC DNA]</scope>
    <source>
        <strain evidence="1 2">DSM 28102</strain>
    </source>
</reference>
<dbReference type="RefSeq" id="WP_354435861.1">
    <property type="nucleotide sequence ID" value="NZ_JBEPLY010000021.1"/>
</dbReference>